<dbReference type="PRINTS" id="PR00147">
    <property type="entry name" value="DNAPHOTLYASE"/>
</dbReference>
<dbReference type="STRING" id="983644.G3J7N1"/>
<dbReference type="KEGG" id="cmt:CCM_00151"/>
<dbReference type="InterPro" id="IPR014729">
    <property type="entry name" value="Rossmann-like_a/b/a_fold"/>
</dbReference>
<dbReference type="GO" id="GO:0003904">
    <property type="term" value="F:deoxyribodipyrimidine photo-lyase activity"/>
    <property type="evidence" value="ECO:0007669"/>
    <property type="project" value="TreeGrafter"/>
</dbReference>
<keyword evidence="9" id="KW-0456">Lyase</keyword>
<evidence type="ECO:0000256" key="6">
    <source>
        <dbReference type="PIRSR" id="PIRSR602081-1"/>
    </source>
</evidence>
<comment type="cofactor">
    <cofactor evidence="6">
        <name>FAD</name>
        <dbReference type="ChEBI" id="CHEBI:57692"/>
    </cofactor>
    <text evidence="6">Binds 1 FAD per subunit.</text>
</comment>
<organism evidence="9 10">
    <name type="scientific">Cordyceps militaris (strain CM01)</name>
    <name type="common">Caterpillar fungus</name>
    <dbReference type="NCBI Taxonomy" id="983644"/>
    <lineage>
        <taxon>Eukaryota</taxon>
        <taxon>Fungi</taxon>
        <taxon>Dikarya</taxon>
        <taxon>Ascomycota</taxon>
        <taxon>Pezizomycotina</taxon>
        <taxon>Sordariomycetes</taxon>
        <taxon>Hypocreomycetidae</taxon>
        <taxon>Hypocreales</taxon>
        <taxon>Cordycipitaceae</taxon>
        <taxon>Cordyceps</taxon>
    </lineage>
</organism>
<evidence type="ECO:0000259" key="8">
    <source>
        <dbReference type="PROSITE" id="PS51645"/>
    </source>
</evidence>
<dbReference type="EMBL" id="JH126399">
    <property type="protein sequence ID" value="EGX95497.1"/>
    <property type="molecule type" value="Genomic_DNA"/>
</dbReference>
<name>G3J7N1_CORMM</name>
<feature type="binding site" evidence="6">
    <location>
        <begin position="481"/>
        <end position="485"/>
    </location>
    <ligand>
        <name>FAD</name>
        <dbReference type="ChEBI" id="CHEBI:57692"/>
    </ligand>
</feature>
<dbReference type="OMA" id="KYFPWVV"/>
<dbReference type="Proteomes" id="UP000001610">
    <property type="component" value="Unassembled WGS sequence"/>
</dbReference>
<dbReference type="GeneID" id="18162186"/>
<dbReference type="VEuPathDB" id="FungiDB:CCM_00151"/>
<dbReference type="FunCoup" id="G3J7N1">
    <property type="interactions" value="293"/>
</dbReference>
<keyword evidence="10" id="KW-1185">Reference proteome</keyword>
<dbReference type="Gene3D" id="1.10.579.10">
    <property type="entry name" value="DNA Cyclobutane Dipyrimidine Photolyase, subunit A, domain 3"/>
    <property type="match status" value="1"/>
</dbReference>
<evidence type="ECO:0000313" key="10">
    <source>
        <dbReference type="Proteomes" id="UP000001610"/>
    </source>
</evidence>
<feature type="binding site" evidence="6">
    <location>
        <begin position="622"/>
        <end position="624"/>
    </location>
    <ligand>
        <name>FAD</name>
        <dbReference type="ChEBI" id="CHEBI:57692"/>
    </ligand>
</feature>
<dbReference type="Gene3D" id="1.25.40.80">
    <property type="match status" value="1"/>
</dbReference>
<comment type="cofactor">
    <cofactor evidence="1">
        <name>(6R)-5,10-methylene-5,6,7,8-tetrahydrofolate</name>
        <dbReference type="ChEBI" id="CHEBI:15636"/>
    </cofactor>
</comment>
<dbReference type="InterPro" id="IPR006050">
    <property type="entry name" value="DNA_photolyase_N"/>
</dbReference>
<dbReference type="InParanoid" id="G3J7N1"/>
<feature type="site" description="Electron transfer via tryptophanyl radical" evidence="7">
    <location>
        <position position="609"/>
    </location>
</feature>
<dbReference type="SUPFAM" id="SSF52425">
    <property type="entry name" value="Cryptochrome/photolyase, N-terminal domain"/>
    <property type="match status" value="1"/>
</dbReference>
<protein>
    <submittedName>
        <fullName evidence="9">Deoxyribodipyrimidine photo-lyase Phr1, putative</fullName>
    </submittedName>
</protein>
<dbReference type="InterPro" id="IPR005101">
    <property type="entry name" value="Cryptochr/Photolyase_FAD-bd"/>
</dbReference>
<evidence type="ECO:0000256" key="5">
    <source>
        <dbReference type="ARBA" id="ARBA00022991"/>
    </source>
</evidence>
<dbReference type="GO" id="GO:0003677">
    <property type="term" value="F:DNA binding"/>
    <property type="evidence" value="ECO:0007669"/>
    <property type="project" value="TreeGrafter"/>
</dbReference>
<dbReference type="GO" id="GO:0006139">
    <property type="term" value="P:nucleobase-containing compound metabolic process"/>
    <property type="evidence" value="ECO:0007669"/>
    <property type="project" value="UniProtKB-ARBA"/>
</dbReference>
<dbReference type="InterPro" id="IPR002081">
    <property type="entry name" value="Cryptochrome/DNA_photolyase_1"/>
</dbReference>
<feature type="site" description="Electron transfer via tryptophanyl radical" evidence="7">
    <location>
        <position position="556"/>
    </location>
</feature>
<dbReference type="Gene3D" id="3.40.50.620">
    <property type="entry name" value="HUPs"/>
    <property type="match status" value="1"/>
</dbReference>
<evidence type="ECO:0000313" key="9">
    <source>
        <dbReference type="EMBL" id="EGX95497.1"/>
    </source>
</evidence>
<keyword evidence="5" id="KW-0157">Chromophore</keyword>
<gene>
    <name evidence="9" type="ORF">CCM_00151</name>
</gene>
<feature type="binding site" evidence="6">
    <location>
        <begin position="524"/>
        <end position="531"/>
    </location>
    <ligand>
        <name>FAD</name>
        <dbReference type="ChEBI" id="CHEBI:57692"/>
    </ligand>
</feature>
<dbReference type="SUPFAM" id="SSF48173">
    <property type="entry name" value="Cryptochrome/photolyase FAD-binding domain"/>
    <property type="match status" value="1"/>
</dbReference>
<dbReference type="InterPro" id="IPR036155">
    <property type="entry name" value="Crypto/Photolyase_N_sf"/>
</dbReference>
<dbReference type="PROSITE" id="PS00691">
    <property type="entry name" value="DNA_PHOTOLYASES_1_2"/>
    <property type="match status" value="1"/>
</dbReference>
<dbReference type="HOGENOM" id="CLU_010348_2_1_1"/>
<dbReference type="OrthoDB" id="435881at2759"/>
<dbReference type="PANTHER" id="PTHR11455:SF18">
    <property type="entry name" value="SI:CH1073-390K14.1"/>
    <property type="match status" value="1"/>
</dbReference>
<keyword evidence="4 6" id="KW-0274">FAD</keyword>
<dbReference type="FunFam" id="1.10.579.10:FF:000003">
    <property type="entry name" value="Deoxyribodipyrimidine photo-lyase"/>
    <property type="match status" value="1"/>
</dbReference>
<dbReference type="PROSITE" id="PS00394">
    <property type="entry name" value="DNA_PHOTOLYASES_1_1"/>
    <property type="match status" value="1"/>
</dbReference>
<accession>G3J7N1</accession>
<evidence type="ECO:0000256" key="7">
    <source>
        <dbReference type="PIRSR" id="PIRSR602081-2"/>
    </source>
</evidence>
<dbReference type="GO" id="GO:0071949">
    <property type="term" value="F:FAD binding"/>
    <property type="evidence" value="ECO:0007669"/>
    <property type="project" value="TreeGrafter"/>
</dbReference>
<feature type="binding site" evidence="6">
    <location>
        <position position="521"/>
    </location>
    <ligand>
        <name>FAD</name>
        <dbReference type="ChEBI" id="CHEBI:57692"/>
    </ligand>
</feature>
<feature type="domain" description="Photolyase/cryptochrome alpha/beta" evidence="8">
    <location>
        <begin position="229"/>
        <end position="366"/>
    </location>
</feature>
<dbReference type="GO" id="GO:0032922">
    <property type="term" value="P:circadian regulation of gene expression"/>
    <property type="evidence" value="ECO:0007669"/>
    <property type="project" value="TreeGrafter"/>
</dbReference>
<keyword evidence="3 6" id="KW-0285">Flavoprotein</keyword>
<comment type="similarity">
    <text evidence="2">Belongs to the DNA photolyase class-1 family.</text>
</comment>
<dbReference type="GO" id="GO:0005634">
    <property type="term" value="C:nucleus"/>
    <property type="evidence" value="ECO:0007669"/>
    <property type="project" value="TreeGrafter"/>
</dbReference>
<evidence type="ECO:0000256" key="1">
    <source>
        <dbReference type="ARBA" id="ARBA00001932"/>
    </source>
</evidence>
<dbReference type="Pfam" id="PF03441">
    <property type="entry name" value="FAD_binding_7"/>
    <property type="match status" value="1"/>
</dbReference>
<evidence type="ECO:0000256" key="2">
    <source>
        <dbReference type="ARBA" id="ARBA00005862"/>
    </source>
</evidence>
<dbReference type="PANTHER" id="PTHR11455">
    <property type="entry name" value="CRYPTOCHROME"/>
    <property type="match status" value="1"/>
</dbReference>
<evidence type="ECO:0000256" key="3">
    <source>
        <dbReference type="ARBA" id="ARBA00022630"/>
    </source>
</evidence>
<sequence length="772" mass="87153">MAKAQDFYSRNLEIAGSSPAGGVYLPYFLGQEIEGPWHPNQSTLKGVKTIALFRFPCSSSLFDIIDTLPCFFFFSANWFAFVAAPSHLPFTFTYMPVCFRVQLTRRACFASQIVGVFSTPLRLQALTTRNFNTMVPSATKRKAGAAPAAKANGSKKTKTITYDAELREPHHAAEVAEKQGIVLRDYYPPEMSNTRARAYAEEALRRPMENLVKAQGETAEAMKKATKGEAIAHWFKTDLRCTDNTSLALAAQKAKEMDVPLVCFYLVSPQDFKAHLRSPVRIDFILRTLQVLRDDLAKLDIPLYVETVEERAEIPGRVLELLDSWGCNHLCANLEYEVDELRRETKLLRLLAEKGKSFEAVHDTCVVPPGQLRSGTGNQYAVYTPWYRTWMAHIHSNLDLLELHDSPPKNPASARKKFQKLFNCEIPAAAKGKELSAEEKKRFHALWPCGEHEAKARLDKFCEERIGEYSEKRNVPSDNGTSSLSVHLASGTISARTCVRTARDRNKSKKLDGGLDGIKVWISEVAWRDFYRHVLVRWPHVCMNKPYKPDYADIEWSYDTEHFKAWCEGKTGFPIVDAAMRQLNHTGYMHNRTRMVVASFLAKDLLIDWRMGEKYFMEHLVDGDFASNNGGWGFSASVGVDPQPYFRIFNPLRQSERFDADGEYIRHWVPELKDLDNKQIHDPYGRGAGDKAKKAGYPKPIVEHISTATAFMKANNDLRLGDYQSSPRILSNCKAASQGALRASRCEKTFLAGSTAPVTQSLPRLACLWTSS</sequence>
<dbReference type="eggNOG" id="KOG0133">
    <property type="taxonomic scope" value="Eukaryota"/>
</dbReference>
<dbReference type="GO" id="GO:0043153">
    <property type="term" value="P:entrainment of circadian clock by photoperiod"/>
    <property type="evidence" value="ECO:0007669"/>
    <property type="project" value="TreeGrafter"/>
</dbReference>
<dbReference type="Pfam" id="PF00875">
    <property type="entry name" value="DNA_photolyase"/>
    <property type="match status" value="1"/>
</dbReference>
<dbReference type="RefSeq" id="XP_006665374.1">
    <property type="nucleotide sequence ID" value="XM_006665311.1"/>
</dbReference>
<evidence type="ECO:0000256" key="4">
    <source>
        <dbReference type="ARBA" id="ARBA00022827"/>
    </source>
</evidence>
<dbReference type="InterPro" id="IPR036134">
    <property type="entry name" value="Crypto/Photolyase_FAD-like_sf"/>
</dbReference>
<feature type="binding site" evidence="6">
    <location>
        <position position="469"/>
    </location>
    <ligand>
        <name>FAD</name>
        <dbReference type="ChEBI" id="CHEBI:57692"/>
    </ligand>
</feature>
<feature type="site" description="Electron transfer via tryptophanyl radical" evidence="7">
    <location>
        <position position="632"/>
    </location>
</feature>
<dbReference type="PROSITE" id="PS51645">
    <property type="entry name" value="PHR_CRY_ALPHA_BETA"/>
    <property type="match status" value="1"/>
</dbReference>
<dbReference type="InterPro" id="IPR018394">
    <property type="entry name" value="DNA_photolyase_1_CS_C"/>
</dbReference>
<dbReference type="GO" id="GO:0005737">
    <property type="term" value="C:cytoplasm"/>
    <property type="evidence" value="ECO:0007669"/>
    <property type="project" value="TreeGrafter"/>
</dbReference>
<proteinExistence type="inferred from homology"/>
<dbReference type="GO" id="GO:0006950">
    <property type="term" value="P:response to stress"/>
    <property type="evidence" value="ECO:0007669"/>
    <property type="project" value="UniProtKB-ARBA"/>
</dbReference>
<reference evidence="9 10" key="1">
    <citation type="journal article" date="2011" name="Genome Biol.">
        <title>Genome sequence of the insect pathogenic fungus Cordyceps militaris, a valued traditional Chinese medicine.</title>
        <authorList>
            <person name="Zheng P."/>
            <person name="Xia Y."/>
            <person name="Xiao G."/>
            <person name="Xiong C."/>
            <person name="Hu X."/>
            <person name="Zhang S."/>
            <person name="Zheng H."/>
            <person name="Huang Y."/>
            <person name="Zhou Y."/>
            <person name="Wang S."/>
            <person name="Zhao G.P."/>
            <person name="Liu X."/>
            <person name="St Leger R.J."/>
            <person name="Wang C."/>
        </authorList>
    </citation>
    <scope>NUCLEOTIDE SEQUENCE [LARGE SCALE GENOMIC DNA]</scope>
    <source>
        <strain evidence="9 10">CM01</strain>
    </source>
</reference>
<dbReference type="AlphaFoldDB" id="G3J7N1"/>